<comment type="caution">
    <text evidence="5">The sequence shown here is derived from an EMBL/GenBank/DDBJ whole genome shotgun (WGS) entry which is preliminary data.</text>
</comment>
<evidence type="ECO:0000256" key="1">
    <source>
        <dbReference type="ARBA" id="ARBA00022729"/>
    </source>
</evidence>
<proteinExistence type="predicted"/>
<evidence type="ECO:0000256" key="3">
    <source>
        <dbReference type="SAM" id="SignalP"/>
    </source>
</evidence>
<dbReference type="EMBL" id="BAABGY010000008">
    <property type="protein sequence ID" value="GAA4335170.1"/>
    <property type="molecule type" value="Genomic_DNA"/>
</dbReference>
<dbReference type="InterPro" id="IPR008397">
    <property type="entry name" value="Alginate_lyase_dom"/>
</dbReference>
<name>A0ABP8H6R3_9BACT</name>
<protein>
    <recommendedName>
        <fullName evidence="4">Alginate lyase domain-containing protein</fullName>
    </recommendedName>
</protein>
<evidence type="ECO:0000313" key="6">
    <source>
        <dbReference type="Proteomes" id="UP001501725"/>
    </source>
</evidence>
<evidence type="ECO:0000259" key="4">
    <source>
        <dbReference type="Pfam" id="PF05426"/>
    </source>
</evidence>
<keyword evidence="2" id="KW-0456">Lyase</keyword>
<gene>
    <name evidence="5" type="ORF">GCM10023184_29780</name>
</gene>
<sequence>MLLMKHVLLALFTLVFMDACAQAVGLTKKEVVALKKTIARDTSAQRFYTSLKRTADNALSEMPDPVDTVVSEGHLITHPKKIRTLQALKDIDKIYALALAYKVEGHPPYLQQAAAYLSAWATVNQPRGNPINDSKFEKLFFAYDLLRKDVPDDQRATIDRWLGKMADEEMRTADRQKKNSFSNWHSHRLKVIGLIAYVLDHEAYKNYVAEALPEHIERNLKPDGSGYDFHERDALHYHVYTLEPMISLATVLQRAARKDYYHFTSPSGASIGKSIDFLIPFVTGEKTHAEYVNSKAAFDKKRAANKEPGFEIGAPFKPTEGLSVLVQASFFEAGCIDVVRKTMQATGTYPTWQAVMNGAQKTAMRRK</sequence>
<organism evidence="5 6">
    <name type="scientific">Flaviaesturariibacter amylovorans</name>
    <dbReference type="NCBI Taxonomy" id="1084520"/>
    <lineage>
        <taxon>Bacteria</taxon>
        <taxon>Pseudomonadati</taxon>
        <taxon>Bacteroidota</taxon>
        <taxon>Chitinophagia</taxon>
        <taxon>Chitinophagales</taxon>
        <taxon>Chitinophagaceae</taxon>
        <taxon>Flaviaestuariibacter</taxon>
    </lineage>
</organism>
<dbReference type="Pfam" id="PF05426">
    <property type="entry name" value="Alginate_lyase"/>
    <property type="match status" value="1"/>
</dbReference>
<dbReference type="Gene3D" id="1.50.10.100">
    <property type="entry name" value="Chondroitin AC/alginate lyase"/>
    <property type="match status" value="1"/>
</dbReference>
<feature type="signal peptide" evidence="3">
    <location>
        <begin position="1"/>
        <end position="23"/>
    </location>
</feature>
<feature type="chain" id="PRO_5046926425" description="Alginate lyase domain-containing protein" evidence="3">
    <location>
        <begin position="24"/>
        <end position="367"/>
    </location>
</feature>
<keyword evidence="1 3" id="KW-0732">Signal</keyword>
<dbReference type="InterPro" id="IPR008929">
    <property type="entry name" value="Chondroitin_lyas"/>
</dbReference>
<dbReference type="SUPFAM" id="SSF48230">
    <property type="entry name" value="Chondroitin AC/alginate lyase"/>
    <property type="match status" value="1"/>
</dbReference>
<dbReference type="Proteomes" id="UP001501725">
    <property type="component" value="Unassembled WGS sequence"/>
</dbReference>
<evidence type="ECO:0000256" key="2">
    <source>
        <dbReference type="ARBA" id="ARBA00023239"/>
    </source>
</evidence>
<evidence type="ECO:0000313" key="5">
    <source>
        <dbReference type="EMBL" id="GAA4335170.1"/>
    </source>
</evidence>
<accession>A0ABP8H6R3</accession>
<feature type="domain" description="Alginate lyase" evidence="4">
    <location>
        <begin position="56"/>
        <end position="287"/>
    </location>
</feature>
<keyword evidence="6" id="KW-1185">Reference proteome</keyword>
<reference evidence="6" key="1">
    <citation type="journal article" date="2019" name="Int. J. Syst. Evol. Microbiol.">
        <title>The Global Catalogue of Microorganisms (GCM) 10K type strain sequencing project: providing services to taxonomists for standard genome sequencing and annotation.</title>
        <authorList>
            <consortium name="The Broad Institute Genomics Platform"/>
            <consortium name="The Broad Institute Genome Sequencing Center for Infectious Disease"/>
            <person name="Wu L."/>
            <person name="Ma J."/>
        </authorList>
    </citation>
    <scope>NUCLEOTIDE SEQUENCE [LARGE SCALE GENOMIC DNA]</scope>
    <source>
        <strain evidence="6">JCM 17919</strain>
    </source>
</reference>